<proteinExistence type="predicted"/>
<feature type="region of interest" description="Disordered" evidence="1">
    <location>
        <begin position="166"/>
        <end position="216"/>
    </location>
</feature>
<dbReference type="AlphaFoldDB" id="A0AAV0ANM7"/>
<protein>
    <submittedName>
        <fullName evidence="2">Uncharacterized protein</fullName>
    </submittedName>
</protein>
<gene>
    <name evidence="2" type="ORF">PPACK8108_LOCUS4347</name>
</gene>
<feature type="compositionally biased region" description="Basic and acidic residues" evidence="1">
    <location>
        <begin position="420"/>
        <end position="440"/>
    </location>
</feature>
<feature type="compositionally biased region" description="Polar residues" evidence="1">
    <location>
        <begin position="166"/>
        <end position="185"/>
    </location>
</feature>
<comment type="caution">
    <text evidence="2">The sequence shown here is derived from an EMBL/GenBank/DDBJ whole genome shotgun (WGS) entry which is preliminary data.</text>
</comment>
<feature type="compositionally biased region" description="Polar residues" evidence="1">
    <location>
        <begin position="383"/>
        <end position="410"/>
    </location>
</feature>
<sequence length="532" mass="60122">MNQKFEGESVDLISQISNQNSETTSVTLKGKKYLSELNDDKNLSIHQTIDSYHRFFNSSLSQSSLSSPTTTLTLITLENSQTQISSTLNNFKPSSSLPQTISTNLTPDPSTLINRLNPTSSSKPFRSMNLFRPATPPRPRTWDDENGFETFEVEDLNLDLEVTITCDNQPTGSSSSSENEINYQNPGVRRAARDSVHSSRAHQLRSNQSSHLHRSHQTISLGHVQQVMNDLEASELLYNSNRNRKRLRYSIDGEGNPSFAESVTSQEDFSDDDRVLDPGISHPNQKQLRSSSSRLVYDGTNQLYQIKTPSDQSLTRQSPLSRMSPSDTLTGPRIRFNRQTTRIVHQSDKDPSSSDSYCHPPVIGPDDSEDQGQDVLVEKIRPTDQNSTSPNVNDENDPNCHSTMITSEAGPSNPRAARSIVKDLKSITHQENCETRSRDDLESENDDDDDDDDDDAKLNRESDSEDERENKRSGDNDFDKGAVVDGSDERLRNSRRQILMLRSQKLGMRKMKIWRGLRVWRKNKRQIIMLMG</sequence>
<keyword evidence="3" id="KW-1185">Reference proteome</keyword>
<accession>A0AAV0ANM7</accession>
<feature type="region of interest" description="Disordered" evidence="1">
    <location>
        <begin position="117"/>
        <end position="143"/>
    </location>
</feature>
<name>A0AAV0ANM7_PHAPC</name>
<feature type="compositionally biased region" description="Polar residues" evidence="1">
    <location>
        <begin position="282"/>
        <end position="329"/>
    </location>
</feature>
<feature type="compositionally biased region" description="Acidic residues" evidence="1">
    <location>
        <begin position="441"/>
        <end position="455"/>
    </location>
</feature>
<dbReference type="Proteomes" id="UP001153365">
    <property type="component" value="Unassembled WGS sequence"/>
</dbReference>
<reference evidence="2" key="1">
    <citation type="submission" date="2022-06" db="EMBL/GenBank/DDBJ databases">
        <authorList>
            <consortium name="SYNGENTA / RWTH Aachen University"/>
        </authorList>
    </citation>
    <scope>NUCLEOTIDE SEQUENCE</scope>
</reference>
<evidence type="ECO:0000256" key="1">
    <source>
        <dbReference type="SAM" id="MobiDB-lite"/>
    </source>
</evidence>
<evidence type="ECO:0000313" key="3">
    <source>
        <dbReference type="Proteomes" id="UP001153365"/>
    </source>
</evidence>
<organism evidence="2 3">
    <name type="scientific">Phakopsora pachyrhizi</name>
    <name type="common">Asian soybean rust disease fungus</name>
    <dbReference type="NCBI Taxonomy" id="170000"/>
    <lineage>
        <taxon>Eukaryota</taxon>
        <taxon>Fungi</taxon>
        <taxon>Dikarya</taxon>
        <taxon>Basidiomycota</taxon>
        <taxon>Pucciniomycotina</taxon>
        <taxon>Pucciniomycetes</taxon>
        <taxon>Pucciniales</taxon>
        <taxon>Phakopsoraceae</taxon>
        <taxon>Phakopsora</taxon>
    </lineage>
</organism>
<feature type="compositionally biased region" description="Basic and acidic residues" evidence="1">
    <location>
        <begin position="456"/>
        <end position="489"/>
    </location>
</feature>
<feature type="region of interest" description="Disordered" evidence="1">
    <location>
        <begin position="249"/>
        <end position="489"/>
    </location>
</feature>
<dbReference type="EMBL" id="CALTRL010000799">
    <property type="protein sequence ID" value="CAH7669706.1"/>
    <property type="molecule type" value="Genomic_DNA"/>
</dbReference>
<evidence type="ECO:0000313" key="2">
    <source>
        <dbReference type="EMBL" id="CAH7669706.1"/>
    </source>
</evidence>